<accession>A0A6J6JG22</accession>
<proteinExistence type="predicted"/>
<name>A0A6J6JG22_9ZZZZ</name>
<sequence length="115" mass="12130">MCVPTVNKLARSSTEIESVPQIAVFPIPRATTAACEVLPPRLVKIPSAATIPTRSSGLVSRRTRITFLPALLISNARFESNTASPTAAPGDAGIPRAISTRLPLVSNWGNINIAN</sequence>
<dbReference type="AlphaFoldDB" id="A0A6J6JG22"/>
<gene>
    <name evidence="1" type="ORF">UFOPK2046_00627</name>
</gene>
<organism evidence="1">
    <name type="scientific">freshwater metagenome</name>
    <dbReference type="NCBI Taxonomy" id="449393"/>
    <lineage>
        <taxon>unclassified sequences</taxon>
        <taxon>metagenomes</taxon>
        <taxon>ecological metagenomes</taxon>
    </lineage>
</organism>
<protein>
    <submittedName>
        <fullName evidence="1">Unannotated protein</fullName>
    </submittedName>
</protein>
<dbReference type="EMBL" id="CAEZVP010000107">
    <property type="protein sequence ID" value="CAB4635484.1"/>
    <property type="molecule type" value="Genomic_DNA"/>
</dbReference>
<evidence type="ECO:0000313" key="1">
    <source>
        <dbReference type="EMBL" id="CAB4635484.1"/>
    </source>
</evidence>
<reference evidence="1" key="1">
    <citation type="submission" date="2020-05" db="EMBL/GenBank/DDBJ databases">
        <authorList>
            <person name="Chiriac C."/>
            <person name="Salcher M."/>
            <person name="Ghai R."/>
            <person name="Kavagutti S V."/>
        </authorList>
    </citation>
    <scope>NUCLEOTIDE SEQUENCE</scope>
</reference>